<gene>
    <name evidence="2" type="ORF">Q7C36_005162</name>
</gene>
<sequence>MSSGPETYSQSNIPLDHHDLQEIFSLILSFVCTIDQSVPSVSERLGHDAAVSAGAVHPAATVRQAAEGPGAAAATEVMVSKPQAQPAAQKPTVAEVTPEKSLSGEPTTVKPCSAEPDREKLCFSDNVFLFLRPKKGCAQLRKAQWLLSQCWSRLHCRSRHRGAEQPPENTRHNTSAGGWGDMEMVDEPKYQQKGKSKVEQIAAVLRAREAGQDVFLDMLQST</sequence>
<dbReference type="AlphaFoldDB" id="A0AA88NLN4"/>
<evidence type="ECO:0000313" key="2">
    <source>
        <dbReference type="EMBL" id="KAK2860996.1"/>
    </source>
</evidence>
<reference evidence="2" key="1">
    <citation type="submission" date="2023-08" db="EMBL/GenBank/DDBJ databases">
        <title>Pelteobagrus vachellii genome.</title>
        <authorList>
            <person name="Liu H."/>
        </authorList>
    </citation>
    <scope>NUCLEOTIDE SEQUENCE</scope>
    <source>
        <strain evidence="2">PRFRI_2022a</strain>
        <tissue evidence="2">Muscle</tissue>
    </source>
</reference>
<dbReference type="EMBL" id="JAVHJS010000004">
    <property type="protein sequence ID" value="KAK2860996.1"/>
    <property type="molecule type" value="Genomic_DNA"/>
</dbReference>
<feature type="region of interest" description="Disordered" evidence="1">
    <location>
        <begin position="83"/>
        <end position="114"/>
    </location>
</feature>
<proteinExistence type="predicted"/>
<comment type="caution">
    <text evidence="2">The sequence shown here is derived from an EMBL/GenBank/DDBJ whole genome shotgun (WGS) entry which is preliminary data.</text>
</comment>
<evidence type="ECO:0000313" key="3">
    <source>
        <dbReference type="Proteomes" id="UP001187315"/>
    </source>
</evidence>
<accession>A0AA88NLN4</accession>
<keyword evidence="3" id="KW-1185">Reference proteome</keyword>
<dbReference type="Proteomes" id="UP001187315">
    <property type="component" value="Unassembled WGS sequence"/>
</dbReference>
<feature type="region of interest" description="Disordered" evidence="1">
    <location>
        <begin position="159"/>
        <end position="180"/>
    </location>
</feature>
<protein>
    <submittedName>
        <fullName evidence="2">Uncharacterized protein</fullName>
    </submittedName>
</protein>
<evidence type="ECO:0000256" key="1">
    <source>
        <dbReference type="SAM" id="MobiDB-lite"/>
    </source>
</evidence>
<name>A0AA88NLN4_TACVA</name>
<organism evidence="2 3">
    <name type="scientific">Tachysurus vachellii</name>
    <name type="common">Darkbarbel catfish</name>
    <name type="synonym">Pelteobagrus vachellii</name>
    <dbReference type="NCBI Taxonomy" id="175792"/>
    <lineage>
        <taxon>Eukaryota</taxon>
        <taxon>Metazoa</taxon>
        <taxon>Chordata</taxon>
        <taxon>Craniata</taxon>
        <taxon>Vertebrata</taxon>
        <taxon>Euteleostomi</taxon>
        <taxon>Actinopterygii</taxon>
        <taxon>Neopterygii</taxon>
        <taxon>Teleostei</taxon>
        <taxon>Ostariophysi</taxon>
        <taxon>Siluriformes</taxon>
        <taxon>Bagridae</taxon>
        <taxon>Tachysurus</taxon>
    </lineage>
</organism>